<evidence type="ECO:0000313" key="3">
    <source>
        <dbReference type="Proteomes" id="UP000799324"/>
    </source>
</evidence>
<reference evidence="2" key="1">
    <citation type="journal article" date="2020" name="Stud. Mycol.">
        <title>101 Dothideomycetes genomes: a test case for predicting lifestyles and emergence of pathogens.</title>
        <authorList>
            <person name="Haridas S."/>
            <person name="Albert R."/>
            <person name="Binder M."/>
            <person name="Bloem J."/>
            <person name="Labutti K."/>
            <person name="Salamov A."/>
            <person name="Andreopoulos B."/>
            <person name="Baker S."/>
            <person name="Barry K."/>
            <person name="Bills G."/>
            <person name="Bluhm B."/>
            <person name="Cannon C."/>
            <person name="Castanera R."/>
            <person name="Culley D."/>
            <person name="Daum C."/>
            <person name="Ezra D."/>
            <person name="Gonzalez J."/>
            <person name="Henrissat B."/>
            <person name="Kuo A."/>
            <person name="Liang C."/>
            <person name="Lipzen A."/>
            <person name="Lutzoni F."/>
            <person name="Magnuson J."/>
            <person name="Mondo S."/>
            <person name="Nolan M."/>
            <person name="Ohm R."/>
            <person name="Pangilinan J."/>
            <person name="Park H.-J."/>
            <person name="Ramirez L."/>
            <person name="Alfaro M."/>
            <person name="Sun H."/>
            <person name="Tritt A."/>
            <person name="Yoshinaga Y."/>
            <person name="Zwiers L.-H."/>
            <person name="Turgeon B."/>
            <person name="Goodwin S."/>
            <person name="Spatafora J."/>
            <person name="Crous P."/>
            <person name="Grigoriev I."/>
        </authorList>
    </citation>
    <scope>NUCLEOTIDE SEQUENCE</scope>
    <source>
        <strain evidence="2">CBS 122681</strain>
    </source>
</reference>
<name>A0A6A6THA7_9PLEO</name>
<keyword evidence="3" id="KW-1185">Reference proteome</keyword>
<feature type="region of interest" description="Disordered" evidence="1">
    <location>
        <begin position="84"/>
        <end position="107"/>
    </location>
</feature>
<organism evidence="2 3">
    <name type="scientific">Lophiostoma macrostomum CBS 122681</name>
    <dbReference type="NCBI Taxonomy" id="1314788"/>
    <lineage>
        <taxon>Eukaryota</taxon>
        <taxon>Fungi</taxon>
        <taxon>Dikarya</taxon>
        <taxon>Ascomycota</taxon>
        <taxon>Pezizomycotina</taxon>
        <taxon>Dothideomycetes</taxon>
        <taxon>Pleosporomycetidae</taxon>
        <taxon>Pleosporales</taxon>
        <taxon>Lophiostomataceae</taxon>
        <taxon>Lophiostoma</taxon>
    </lineage>
</organism>
<sequence length="107" mass="12650">MIWRVIDILTTRDKQRKRHQFTKAHIHKDHDKAISSTKTAIATLFDDHEAQASLAHEAQMHRLRRLLDEKKKVETQMQTKITALRKEYRSHASDLQRAAEQRARQLS</sequence>
<dbReference type="EMBL" id="MU004316">
    <property type="protein sequence ID" value="KAF2658308.1"/>
    <property type="molecule type" value="Genomic_DNA"/>
</dbReference>
<protein>
    <submittedName>
        <fullName evidence="2">Uncharacterized protein</fullName>
    </submittedName>
</protein>
<gene>
    <name evidence="2" type="ORF">K491DRAFT_593233</name>
</gene>
<dbReference type="OrthoDB" id="3747906at2759"/>
<accession>A0A6A6THA7</accession>
<proteinExistence type="predicted"/>
<dbReference type="AlphaFoldDB" id="A0A6A6THA7"/>
<evidence type="ECO:0000256" key="1">
    <source>
        <dbReference type="SAM" id="MobiDB-lite"/>
    </source>
</evidence>
<dbReference type="Proteomes" id="UP000799324">
    <property type="component" value="Unassembled WGS sequence"/>
</dbReference>
<evidence type="ECO:0000313" key="2">
    <source>
        <dbReference type="EMBL" id="KAF2658308.1"/>
    </source>
</evidence>